<keyword evidence="2" id="KW-1185">Reference proteome</keyword>
<proteinExistence type="predicted"/>
<organism evidence="1 2">
    <name type="scientific">Nocardia panacis</name>
    <dbReference type="NCBI Taxonomy" id="2340916"/>
    <lineage>
        <taxon>Bacteria</taxon>
        <taxon>Bacillati</taxon>
        <taxon>Actinomycetota</taxon>
        <taxon>Actinomycetes</taxon>
        <taxon>Mycobacteriales</taxon>
        <taxon>Nocardiaceae</taxon>
        <taxon>Nocardia</taxon>
    </lineage>
</organism>
<name>A0A3A4KL97_9NOCA</name>
<dbReference type="AlphaFoldDB" id="A0A3A4KL97"/>
<accession>A0A3A4KL97</accession>
<reference evidence="1 2" key="1">
    <citation type="submission" date="2018-09" db="EMBL/GenBank/DDBJ databases">
        <title>YIM PH21274 draft genome.</title>
        <authorList>
            <person name="Miao C."/>
        </authorList>
    </citation>
    <scope>NUCLEOTIDE SEQUENCE [LARGE SCALE GENOMIC DNA]</scope>
    <source>
        <strain evidence="1 2">YIM PH 21724</strain>
    </source>
</reference>
<gene>
    <name evidence="1" type="ORF">D5S18_29840</name>
</gene>
<evidence type="ECO:0000313" key="2">
    <source>
        <dbReference type="Proteomes" id="UP000266677"/>
    </source>
</evidence>
<evidence type="ECO:0000313" key="1">
    <source>
        <dbReference type="EMBL" id="RJO70059.1"/>
    </source>
</evidence>
<sequence length="99" mass="11034">MTAFRQFADDPAYRVPIGIDHQFCCTGNVGTAAPQHIVRNRIGHFMNALSQLLHAGCGNGDQWLAHVDSNSVGVEDRDDRPRRVRKVPIRVRWNSGIIG</sequence>
<dbReference type="EMBL" id="QZFU01000041">
    <property type="protein sequence ID" value="RJO70059.1"/>
    <property type="molecule type" value="Genomic_DNA"/>
</dbReference>
<dbReference type="Proteomes" id="UP000266677">
    <property type="component" value="Unassembled WGS sequence"/>
</dbReference>
<protein>
    <submittedName>
        <fullName evidence="1">Uncharacterized protein</fullName>
    </submittedName>
</protein>
<comment type="caution">
    <text evidence="1">The sequence shown here is derived from an EMBL/GenBank/DDBJ whole genome shotgun (WGS) entry which is preliminary data.</text>
</comment>